<dbReference type="SMART" id="SM00356">
    <property type="entry name" value="ZnF_C3H1"/>
    <property type="match status" value="4"/>
</dbReference>
<dbReference type="PROSITE" id="PS00018">
    <property type="entry name" value="EF_HAND_1"/>
    <property type="match status" value="1"/>
</dbReference>
<dbReference type="SUPFAM" id="SSF90229">
    <property type="entry name" value="CCCH zinc finger"/>
    <property type="match status" value="3"/>
</dbReference>
<accession>A0ABN9VP21</accession>
<feature type="zinc finger region" description="C3H1-type" evidence="8">
    <location>
        <begin position="64"/>
        <end position="91"/>
    </location>
</feature>
<evidence type="ECO:0000313" key="13">
    <source>
        <dbReference type="EMBL" id="CAK0874740.1"/>
    </source>
</evidence>
<evidence type="ECO:0000256" key="7">
    <source>
        <dbReference type="ARBA" id="ARBA00023136"/>
    </source>
</evidence>
<proteinExistence type="predicted"/>
<evidence type="ECO:0000256" key="10">
    <source>
        <dbReference type="SAM" id="MobiDB-lite"/>
    </source>
</evidence>
<evidence type="ECO:0000256" key="3">
    <source>
        <dbReference type="ARBA" id="ARBA00022723"/>
    </source>
</evidence>
<gene>
    <name evidence="13" type="ORF">PCOR1329_LOCUS59552</name>
</gene>
<dbReference type="Proteomes" id="UP001189429">
    <property type="component" value="Unassembled WGS sequence"/>
</dbReference>
<evidence type="ECO:0000256" key="4">
    <source>
        <dbReference type="ARBA" id="ARBA00022771"/>
    </source>
</evidence>
<feature type="domain" description="C3H1-type" evidence="12">
    <location>
        <begin position="147"/>
        <end position="174"/>
    </location>
</feature>
<keyword evidence="4 8" id="KW-0863">Zinc-finger</keyword>
<dbReference type="InterPro" id="IPR027359">
    <property type="entry name" value="Volt_channel_dom_sf"/>
</dbReference>
<feature type="zinc finger region" description="C3H1-type" evidence="8">
    <location>
        <begin position="30"/>
        <end position="56"/>
    </location>
</feature>
<feature type="domain" description="C3H1-type" evidence="12">
    <location>
        <begin position="64"/>
        <end position="91"/>
    </location>
</feature>
<evidence type="ECO:0000256" key="6">
    <source>
        <dbReference type="ARBA" id="ARBA00022989"/>
    </source>
</evidence>
<dbReference type="Pfam" id="PF00520">
    <property type="entry name" value="Ion_trans"/>
    <property type="match status" value="1"/>
</dbReference>
<feature type="zinc finger region" description="C3H1-type" evidence="8">
    <location>
        <begin position="182"/>
        <end position="210"/>
    </location>
</feature>
<keyword evidence="14" id="KW-1185">Reference proteome</keyword>
<name>A0ABN9VP21_9DINO</name>
<dbReference type="PANTHER" id="PTHR10037:SF62">
    <property type="entry name" value="SODIUM CHANNEL PROTEIN 60E"/>
    <property type="match status" value="1"/>
</dbReference>
<dbReference type="InterPro" id="IPR018247">
    <property type="entry name" value="EF_Hand_1_Ca_BS"/>
</dbReference>
<evidence type="ECO:0000313" key="14">
    <source>
        <dbReference type="Proteomes" id="UP001189429"/>
    </source>
</evidence>
<feature type="compositionally biased region" description="Low complexity" evidence="10">
    <location>
        <begin position="984"/>
        <end position="993"/>
    </location>
</feature>
<dbReference type="PROSITE" id="PS50103">
    <property type="entry name" value="ZF_C3H1"/>
    <property type="match status" value="4"/>
</dbReference>
<sequence>MALQGGGEALQAGGDAQARAVPGKLHVVCRKTRLCKFDLLGTCSKGDACGWAHGRGELLPTPDLSRTKTCPSFLAQGRCDRAACRFAHGRGDLRRVRLRQARPGGPSPPPGGRAGAAAQCVGLDRQLSVSTAASEREPGTPPPRDRFLKTKLCAFFQRGSCSKQGLCSYAHSEDELNPLPNLLRTKMCKAAAAGQHCSNEGTCRFAHSDDELQRACRPSPCMVRLKSFVPGAEGVRVYADGAGAPAVLLSRAQLGAASAAGHQEIAALLKGIADLDGQVKEATQTREEENAFYKKTMQEDAAAKDILKMAKNRLAKFYAPKMYAPPAKVERSAMGRISEEMSLAQQRADPGPPPATWGAYATKSEEHGGVVAMMDLLITDLDKEMASMTTQEKDDQAEYEAFMAEAGDKRAADSKSTSQKEGEKADLEAALVKLQQDHKDTSKELYLKEVEIKDLHMDCDWLLANFEVRKSARAGEVDSLKSAKAVLSGADYSLVQTSSVQEMIWHITWSLEPNAPDFDSDSTQARHRSGSVWASIAGSPWFQQGTLVVIVVNAAWICVDVQFNNSKLMKDGRYPLEPYSTAVEHLFASVFFSELLIRFLALKQKLTCMRDRWFVFDAILVLFMVLETWIVPLISLMLDQDGGSGGMLANFSMLRLLRLLRLTRMARIARFFPQLMVMVKGMVEAVQSVFFFLLFLLICTYVFSLVFTGVLFSDREYTGRRLLPRLLASADADEAGEDPTAEEMFCTLFSAMMTFFTNGVMQDNLAQTVTAIKDSSLFLFWMFVVFVIIASVTLLNMLVGVLCQVIEVNTLREETRARDRLVRETLLQAFEEMDDSNDKRISEEEWQEQKNDKGFRGLFLALFPGLREDELAMQLEKLEEALFKKKKKPEYSPRGIMDHAPVHLFMRDTSTLSSEKVDNSISFDHFVDSVIALRWDGNAGVLDVEMMASEARQEERKMHDRIGAVERHLSRALATRGRLRRSLGSAAPGAAKAAGGGPAASGPRGLQSAPPPAWLGEVPIELLFHALKGRPSAEKG</sequence>
<dbReference type="PANTHER" id="PTHR10037">
    <property type="entry name" value="VOLTAGE-GATED CATION CHANNEL CALCIUM AND SODIUM"/>
    <property type="match status" value="1"/>
</dbReference>
<feature type="transmembrane region" description="Helical" evidence="11">
    <location>
        <begin position="582"/>
        <end position="601"/>
    </location>
</feature>
<evidence type="ECO:0000256" key="5">
    <source>
        <dbReference type="ARBA" id="ARBA00022833"/>
    </source>
</evidence>
<feature type="transmembrane region" description="Helical" evidence="11">
    <location>
        <begin position="777"/>
        <end position="802"/>
    </location>
</feature>
<comment type="subcellular location">
    <subcellularLocation>
        <location evidence="1">Membrane</location>
        <topology evidence="1">Multi-pass membrane protein</topology>
    </subcellularLocation>
</comment>
<dbReference type="SUPFAM" id="SSF81324">
    <property type="entry name" value="Voltage-gated potassium channels"/>
    <property type="match status" value="1"/>
</dbReference>
<keyword evidence="6 11" id="KW-1133">Transmembrane helix</keyword>
<dbReference type="Gene3D" id="1.20.120.350">
    <property type="entry name" value="Voltage-gated potassium channels. Chain C"/>
    <property type="match status" value="1"/>
</dbReference>
<dbReference type="InterPro" id="IPR036855">
    <property type="entry name" value="Znf_CCCH_sf"/>
</dbReference>
<dbReference type="Gene3D" id="1.10.287.70">
    <property type="match status" value="1"/>
</dbReference>
<feature type="domain" description="C3H1-type" evidence="12">
    <location>
        <begin position="182"/>
        <end position="210"/>
    </location>
</feature>
<reference evidence="13" key="1">
    <citation type="submission" date="2023-10" db="EMBL/GenBank/DDBJ databases">
        <authorList>
            <person name="Chen Y."/>
            <person name="Shah S."/>
            <person name="Dougan E. K."/>
            <person name="Thang M."/>
            <person name="Chan C."/>
        </authorList>
    </citation>
    <scope>NUCLEOTIDE SEQUENCE [LARGE SCALE GENOMIC DNA]</scope>
</reference>
<dbReference type="InterPro" id="IPR000571">
    <property type="entry name" value="Znf_CCCH"/>
</dbReference>
<dbReference type="EMBL" id="CAUYUJ010017427">
    <property type="protein sequence ID" value="CAK0874740.1"/>
    <property type="molecule type" value="Genomic_DNA"/>
</dbReference>
<protein>
    <recommendedName>
        <fullName evidence="12">C3H1-type domain-containing protein</fullName>
    </recommendedName>
</protein>
<evidence type="ECO:0000259" key="12">
    <source>
        <dbReference type="PROSITE" id="PS50103"/>
    </source>
</evidence>
<evidence type="ECO:0000256" key="8">
    <source>
        <dbReference type="PROSITE-ProRule" id="PRU00723"/>
    </source>
</evidence>
<organism evidence="13 14">
    <name type="scientific">Prorocentrum cordatum</name>
    <dbReference type="NCBI Taxonomy" id="2364126"/>
    <lineage>
        <taxon>Eukaryota</taxon>
        <taxon>Sar</taxon>
        <taxon>Alveolata</taxon>
        <taxon>Dinophyceae</taxon>
        <taxon>Prorocentrales</taxon>
        <taxon>Prorocentraceae</taxon>
        <taxon>Prorocentrum</taxon>
    </lineage>
</organism>
<keyword evidence="7 11" id="KW-0472">Membrane</keyword>
<feature type="coiled-coil region" evidence="9">
    <location>
        <begin position="417"/>
        <end position="444"/>
    </location>
</feature>
<dbReference type="InterPro" id="IPR005821">
    <property type="entry name" value="Ion_trans_dom"/>
</dbReference>
<dbReference type="Gene3D" id="4.10.1000.10">
    <property type="entry name" value="Zinc finger, CCCH-type"/>
    <property type="match status" value="4"/>
</dbReference>
<keyword evidence="2 11" id="KW-0812">Transmembrane</keyword>
<comment type="caution">
    <text evidence="13">The sequence shown here is derived from an EMBL/GenBank/DDBJ whole genome shotgun (WGS) entry which is preliminary data.</text>
</comment>
<evidence type="ECO:0000256" key="2">
    <source>
        <dbReference type="ARBA" id="ARBA00022692"/>
    </source>
</evidence>
<feature type="domain" description="C3H1-type" evidence="12">
    <location>
        <begin position="30"/>
        <end position="56"/>
    </location>
</feature>
<evidence type="ECO:0000256" key="11">
    <source>
        <dbReference type="SAM" id="Phobius"/>
    </source>
</evidence>
<evidence type="ECO:0000256" key="9">
    <source>
        <dbReference type="SAM" id="Coils"/>
    </source>
</evidence>
<keyword evidence="9" id="KW-0175">Coiled coil</keyword>
<evidence type="ECO:0000256" key="1">
    <source>
        <dbReference type="ARBA" id="ARBA00004141"/>
    </source>
</evidence>
<dbReference type="InterPro" id="IPR043203">
    <property type="entry name" value="VGCC_Ca_Na"/>
</dbReference>
<feature type="zinc finger region" description="C3H1-type" evidence="8">
    <location>
        <begin position="147"/>
        <end position="174"/>
    </location>
</feature>
<feature type="region of interest" description="Disordered" evidence="10">
    <location>
        <begin position="980"/>
        <end position="1011"/>
    </location>
</feature>
<feature type="transmembrane region" description="Helical" evidence="11">
    <location>
        <begin position="689"/>
        <end position="712"/>
    </location>
</feature>
<feature type="transmembrane region" description="Helical" evidence="11">
    <location>
        <begin position="613"/>
        <end position="638"/>
    </location>
</feature>
<keyword evidence="3 8" id="KW-0479">Metal-binding</keyword>
<keyword evidence="5 8" id="KW-0862">Zinc</keyword>